<evidence type="ECO:0000313" key="3">
    <source>
        <dbReference type="Proteomes" id="UP000785679"/>
    </source>
</evidence>
<proteinExistence type="predicted"/>
<dbReference type="EMBL" id="RRYP01005540">
    <property type="protein sequence ID" value="TNV81948.1"/>
    <property type="molecule type" value="Genomic_DNA"/>
</dbReference>
<organism evidence="2 3">
    <name type="scientific">Halteria grandinella</name>
    <dbReference type="NCBI Taxonomy" id="5974"/>
    <lineage>
        <taxon>Eukaryota</taxon>
        <taxon>Sar</taxon>
        <taxon>Alveolata</taxon>
        <taxon>Ciliophora</taxon>
        <taxon>Intramacronucleata</taxon>
        <taxon>Spirotrichea</taxon>
        <taxon>Stichotrichia</taxon>
        <taxon>Sporadotrichida</taxon>
        <taxon>Halteriidae</taxon>
        <taxon>Halteria</taxon>
    </lineage>
</organism>
<accession>A0A8J8T5C2</accession>
<keyword evidence="1" id="KW-1133">Transmembrane helix</keyword>
<feature type="transmembrane region" description="Helical" evidence="1">
    <location>
        <begin position="20"/>
        <end position="37"/>
    </location>
</feature>
<sequence>MNCLLSIQVIYNYHFSQDFIQYYAAHLIIVLFVMWEVRTLPSKLFLYNNLRRVVMYQPSTQISSEIIRQYILILFR</sequence>
<gene>
    <name evidence="2" type="ORF">FGO68_gene10311</name>
</gene>
<comment type="caution">
    <text evidence="2">The sequence shown here is derived from an EMBL/GenBank/DDBJ whole genome shotgun (WGS) entry which is preliminary data.</text>
</comment>
<keyword evidence="3" id="KW-1185">Reference proteome</keyword>
<dbReference type="Proteomes" id="UP000785679">
    <property type="component" value="Unassembled WGS sequence"/>
</dbReference>
<name>A0A8J8T5C2_HALGN</name>
<dbReference type="AlphaFoldDB" id="A0A8J8T5C2"/>
<keyword evidence="1" id="KW-0812">Transmembrane</keyword>
<reference evidence="2" key="1">
    <citation type="submission" date="2019-06" db="EMBL/GenBank/DDBJ databases">
        <authorList>
            <person name="Zheng W."/>
        </authorList>
    </citation>
    <scope>NUCLEOTIDE SEQUENCE</scope>
    <source>
        <strain evidence="2">QDHG01</strain>
    </source>
</reference>
<protein>
    <submittedName>
        <fullName evidence="2">Uncharacterized protein</fullName>
    </submittedName>
</protein>
<keyword evidence="1" id="KW-0472">Membrane</keyword>
<evidence type="ECO:0000256" key="1">
    <source>
        <dbReference type="SAM" id="Phobius"/>
    </source>
</evidence>
<evidence type="ECO:0000313" key="2">
    <source>
        <dbReference type="EMBL" id="TNV81948.1"/>
    </source>
</evidence>